<dbReference type="Proteomes" id="UP000217790">
    <property type="component" value="Unassembled WGS sequence"/>
</dbReference>
<feature type="domain" description="HAT C-terminal dimerisation" evidence="1">
    <location>
        <begin position="112"/>
        <end position="161"/>
    </location>
</feature>
<sequence>FLAVLHPRYKLDYFRSQNWLTEWVKTAKQSAWETWTRYYKPMITETVTLPTNSNDPFTDVDNFGQNMEQDPFEAYIRAPQFDCGDPISHWTAKLDKHSSKMKAKPVTPEGALARMALDFLSAPVASTNVEHMFLHGGLVVSKRCHNLSPESTHANVILNSWSKIDGIVP</sequence>
<keyword evidence="3" id="KW-1185">Reference proteome</keyword>
<dbReference type="Pfam" id="PF05699">
    <property type="entry name" value="Dimer_Tnp_hAT"/>
    <property type="match status" value="1"/>
</dbReference>
<dbReference type="InterPro" id="IPR012337">
    <property type="entry name" value="RNaseH-like_sf"/>
</dbReference>
<evidence type="ECO:0000313" key="2">
    <source>
        <dbReference type="EMBL" id="PBK81822.1"/>
    </source>
</evidence>
<dbReference type="InParanoid" id="A0A2H3CRH8"/>
<dbReference type="AlphaFoldDB" id="A0A2H3CRH8"/>
<organism evidence="2 3">
    <name type="scientific">Armillaria gallica</name>
    <name type="common">Bulbous honey fungus</name>
    <name type="synonym">Armillaria bulbosa</name>
    <dbReference type="NCBI Taxonomy" id="47427"/>
    <lineage>
        <taxon>Eukaryota</taxon>
        <taxon>Fungi</taxon>
        <taxon>Dikarya</taxon>
        <taxon>Basidiomycota</taxon>
        <taxon>Agaricomycotina</taxon>
        <taxon>Agaricomycetes</taxon>
        <taxon>Agaricomycetidae</taxon>
        <taxon>Agaricales</taxon>
        <taxon>Marasmiineae</taxon>
        <taxon>Physalacriaceae</taxon>
        <taxon>Armillaria</taxon>
    </lineage>
</organism>
<accession>A0A2H3CRH8</accession>
<dbReference type="SUPFAM" id="SSF53098">
    <property type="entry name" value="Ribonuclease H-like"/>
    <property type="match status" value="1"/>
</dbReference>
<evidence type="ECO:0000313" key="3">
    <source>
        <dbReference type="Proteomes" id="UP000217790"/>
    </source>
</evidence>
<dbReference type="InterPro" id="IPR008906">
    <property type="entry name" value="HATC_C_dom"/>
</dbReference>
<name>A0A2H3CRH8_ARMGA</name>
<proteinExistence type="predicted"/>
<dbReference type="OMA" id="APQFDCG"/>
<evidence type="ECO:0000259" key="1">
    <source>
        <dbReference type="Pfam" id="PF05699"/>
    </source>
</evidence>
<gene>
    <name evidence="2" type="ORF">ARMGADRAFT_947673</name>
</gene>
<protein>
    <recommendedName>
        <fullName evidence="1">HAT C-terminal dimerisation domain-containing protein</fullName>
    </recommendedName>
</protein>
<reference evidence="3" key="1">
    <citation type="journal article" date="2017" name="Nat. Ecol. Evol.">
        <title>Genome expansion and lineage-specific genetic innovations in the forest pathogenic fungi Armillaria.</title>
        <authorList>
            <person name="Sipos G."/>
            <person name="Prasanna A.N."/>
            <person name="Walter M.C."/>
            <person name="O'Connor E."/>
            <person name="Balint B."/>
            <person name="Krizsan K."/>
            <person name="Kiss B."/>
            <person name="Hess J."/>
            <person name="Varga T."/>
            <person name="Slot J."/>
            <person name="Riley R."/>
            <person name="Boka B."/>
            <person name="Rigling D."/>
            <person name="Barry K."/>
            <person name="Lee J."/>
            <person name="Mihaltcheva S."/>
            <person name="LaButti K."/>
            <person name="Lipzen A."/>
            <person name="Waldron R."/>
            <person name="Moloney N.M."/>
            <person name="Sperisen C."/>
            <person name="Kredics L."/>
            <person name="Vagvoelgyi C."/>
            <person name="Patrignani A."/>
            <person name="Fitzpatrick D."/>
            <person name="Nagy I."/>
            <person name="Doyle S."/>
            <person name="Anderson J.B."/>
            <person name="Grigoriev I.V."/>
            <person name="Gueldener U."/>
            <person name="Muensterkoetter M."/>
            <person name="Nagy L.G."/>
        </authorList>
    </citation>
    <scope>NUCLEOTIDE SEQUENCE [LARGE SCALE GENOMIC DNA]</scope>
    <source>
        <strain evidence="3">Ar21-2</strain>
    </source>
</reference>
<dbReference type="GO" id="GO:0046983">
    <property type="term" value="F:protein dimerization activity"/>
    <property type="evidence" value="ECO:0007669"/>
    <property type="project" value="InterPro"/>
</dbReference>
<dbReference type="OrthoDB" id="1715602at2759"/>
<dbReference type="EMBL" id="KZ293724">
    <property type="protein sequence ID" value="PBK81822.1"/>
    <property type="molecule type" value="Genomic_DNA"/>
</dbReference>
<feature type="non-terminal residue" evidence="2">
    <location>
        <position position="1"/>
    </location>
</feature>